<dbReference type="Pfam" id="PF02518">
    <property type="entry name" value="HATPase_c"/>
    <property type="match status" value="1"/>
</dbReference>
<dbReference type="Gene3D" id="3.30.200.20">
    <property type="entry name" value="Phosphorylase Kinase, domain 1"/>
    <property type="match status" value="1"/>
</dbReference>
<dbReference type="Gene3D" id="1.10.510.10">
    <property type="entry name" value="Transferase(Phosphotransferase) domain 1"/>
    <property type="match status" value="1"/>
</dbReference>
<dbReference type="Pfam" id="PF13191">
    <property type="entry name" value="AAA_16"/>
    <property type="match status" value="1"/>
</dbReference>
<dbReference type="CDD" id="cd17546">
    <property type="entry name" value="REC_hyHK_CKI1_RcsC-like"/>
    <property type="match status" value="1"/>
</dbReference>
<dbReference type="PANTHER" id="PTHR43642">
    <property type="entry name" value="HYBRID SIGNAL TRANSDUCTION HISTIDINE KINASE G"/>
    <property type="match status" value="1"/>
</dbReference>
<keyword evidence="10" id="KW-0067">ATP-binding</keyword>
<sequence>MKLPGYDITQKIYESSNSIVYRGVRSRDRRPVAIKLLKQKFAKSEQIVRYKQEYAIASGLQCDRAIVAYDWQPYQNTFAIIFEDIGAISLKEWLDGKPLSVGDFLPIAIELTRAIGELHERNIIHKDINPSNIIIHPETHQLKIIDFGISTRLSSEQPNFKTAQLLEGTLAYVSPEQTGRMNRSLDYRSDFYSLGVTFYEMLAGHLPFSGEDDLGLIHAHLAKRPQFEGVIPAALVPILAKLMAKTAEDRYQSAWGLLADWEDCAREWDATGAIEPFEVAKNDRCDRFQIPQKLYGREREIEQLLQTFNRVAHLGEFAENGEPKAEMMLVAGYSGIGKSVLVRELYKPITEAKGYFIAGKFDQFQRDIPYKAAIEALRDLVRQILAESELSLNRWRDRLLEAVGDNISVMIEVIPELEAIVGPQPPAIELGPMETQNRFNWVFEDFLGVFCDRDRPLVIFLDDLQWADTASLKLIEVMMGATNLKYLLLLGAYRDNEVSPTHPLMQTLDTLRQQGAAIDRITLAPLKNQDVNRLIADTLDCSETSVISLGQLVAKKTGNNPFFVKEFLNTLYNETEIDFDRDTQTWQWNLTRIEALDMTDNLVELMLKKIQKLPESTQTLLGFAACVGSDFELDALGALSPLSRPEIFQNLLLAIQQGLILPISNFDENLLIQQYKFGHDRIQQAAYHSIVPECRQQLNLLLGRWLLQHTPPQQFSDRLFAIVDRFNNAIDLVEDEQTRRLILDLNKQAGCKAKQAIAYSAAIHYFERALALLPEESWSVQYSLTLELYAQFAETLYLNLDYARAIKLAAIAISYAHTSLDKVGFYITKILVYSAQNKMSESIQRGMTILEELGVPFIDSEPIVDLEIEQLYNLSEMTDPYKQAAMQILMRLFGPIYTGQPQKLASLAFTMVDLCLRFGNCPLAAYAYALYGLLLCSVLQQIERGYQFGKLALQVLDKYQAQDIECRIINNFYSFIIHWKESAREAMEPLKKRVIPIGIATGEVEFACYAAVNYCHDIALLENNLETAYNEILDYHDLIADLQQNFQLNYVKIWAQYIENLRQSKNEKVEILQGSHFDEGIMENVLIESNNFSILYNFYLIKAIICYLFKEYRRAFEYTDRALVYEGGIVGLFPWAYNPFYRALAGLAVCETVPEGERKPILEEVERCHNKLQYWAEHAPTNFQHKWDLVEAEKLKLLGQDWEAVRAYEKAIRGARENDYLQEEALACERAAQFYRDRKLEDIADTYLKKAYYHYLFWGAMGKVRQLEREYPDLLSPQISERSPLPKNTIETTASTLDKSLDVAALMKASQAIAREVLIDRLLDSLMRILLENVGASRAYLMLKNGENWTVEAAGSTEDGEITTSALGIELKTLEESADTPFLSTSIARYVMRTHKTVVLDNAETEERFRSDRYLRANTCKSILCAPLMNQGQIRGIVYLENPLIIGAFSKERLDAIELLSGQVAIAIENAQLYSQLRDRERELRQLLEAIPVGISVITPSGNVKYMNQKGYELSYKITEETTIETLSQAYQIYRAGTDELYPMEELPSQRALKGENVSLEDIEIHQRDRIVPLEVKGTPIYNDRGEIIYAINVFQDITERKKAAELLANYNRTLERQIAQRTAELAAATREAQAANQAKSTFLANMSHELRTPLNAILGFSELLAGSSHLDPKEQESLNIVLRSGQHLLQLINQVLDLSKIEAGRIALNENAFNFYRFLDDLEQMFDWKAKNKGLTLLLEASAELPRYINTDELKLRQVLINLLNNALKFTQKGRVSLTVVPKGDPGISLPPGDRCEIEFAVADTGVGIATTELDKLFQPFSQTESGRQVQEGTGLGLAISRHFAELMGGSMSVESEPGVGTCFRFTIAVSVAEASAVETSLGEGRVVSLAPNQPSYRILVVDDNEENRYLMQRLVESVGFEVRVATNGEEGIAVWEAFEPHLILMDMRMPTIDGYTATQRIKSSERGRQTIVVAVTASSFEPEHSSIFAAGCDALLCKPFQAIELFEAIARFLNVRYIYEDKPPAGAPTTPREALTREMMADLPASWLASCHRAVVEGDLDDILSAIDEIREGYPAIAAGLSELARQIRFKELLTLTVPKNP</sequence>
<evidence type="ECO:0000259" key="18">
    <source>
        <dbReference type="PROSITE" id="PS50109"/>
    </source>
</evidence>
<dbReference type="Pfam" id="PF00072">
    <property type="entry name" value="Response_reg"/>
    <property type="match status" value="1"/>
</dbReference>
<keyword evidence="9" id="KW-0418">Kinase</keyword>
<dbReference type="InterPro" id="IPR013656">
    <property type="entry name" value="PAS_4"/>
</dbReference>
<dbReference type="GO" id="GO:0016020">
    <property type="term" value="C:membrane"/>
    <property type="evidence" value="ECO:0007669"/>
    <property type="project" value="UniProtKB-SubCell"/>
</dbReference>
<dbReference type="Gene3D" id="3.40.50.2300">
    <property type="match status" value="1"/>
</dbReference>
<evidence type="ECO:0000256" key="13">
    <source>
        <dbReference type="ARBA" id="ARBA00023136"/>
    </source>
</evidence>
<evidence type="ECO:0000256" key="2">
    <source>
        <dbReference type="ARBA" id="ARBA00004370"/>
    </source>
</evidence>
<evidence type="ECO:0000256" key="12">
    <source>
        <dbReference type="ARBA" id="ARBA00023012"/>
    </source>
</evidence>
<evidence type="ECO:0000259" key="19">
    <source>
        <dbReference type="PROSITE" id="PS50110"/>
    </source>
</evidence>
<dbReference type="InterPro" id="IPR036890">
    <property type="entry name" value="HATPase_C_sf"/>
</dbReference>
<feature type="domain" description="PAC" evidence="20">
    <location>
        <begin position="1556"/>
        <end position="1610"/>
    </location>
</feature>
<dbReference type="InterPro" id="IPR003018">
    <property type="entry name" value="GAF"/>
</dbReference>
<keyword evidence="12" id="KW-0902">Two-component regulatory system</keyword>
<dbReference type="SUPFAM" id="SSF47384">
    <property type="entry name" value="Homodimeric domain of signal transducing histidine kinase"/>
    <property type="match status" value="1"/>
</dbReference>
<dbReference type="SUPFAM" id="SSF55781">
    <property type="entry name" value="GAF domain-like"/>
    <property type="match status" value="1"/>
</dbReference>
<dbReference type="PROSITE" id="PS50011">
    <property type="entry name" value="PROTEIN_KINASE_DOM"/>
    <property type="match status" value="1"/>
</dbReference>
<dbReference type="CDD" id="cd16922">
    <property type="entry name" value="HATPase_EvgS-ArcB-TorS-like"/>
    <property type="match status" value="1"/>
</dbReference>
<evidence type="ECO:0000256" key="4">
    <source>
        <dbReference type="ARBA" id="ARBA00012438"/>
    </source>
</evidence>
<dbReference type="SUPFAM" id="SSF52540">
    <property type="entry name" value="P-loop containing nucleoside triphosphate hydrolases"/>
    <property type="match status" value="1"/>
</dbReference>
<accession>A0A6H1U2P5</accession>
<reference evidence="21 22" key="1">
    <citation type="submission" date="2020-04" db="EMBL/GenBank/DDBJ databases">
        <authorList>
            <person name="Basu S."/>
            <person name="Maruthanayagam V."/>
            <person name="Chakraborty S."/>
            <person name="Pramanik A."/>
            <person name="Mukherjee J."/>
            <person name="Brink B."/>
        </authorList>
    </citation>
    <scope>NUCLEOTIDE SEQUENCE [LARGE SCALE GENOMIC DNA]</scope>
    <source>
        <strain evidence="21 22">AP17</strain>
    </source>
</reference>
<dbReference type="InterPro" id="IPR041664">
    <property type="entry name" value="AAA_16"/>
</dbReference>
<dbReference type="Pfam" id="PF01590">
    <property type="entry name" value="GAF"/>
    <property type="match status" value="1"/>
</dbReference>
<dbReference type="PRINTS" id="PR00344">
    <property type="entry name" value="BCTRLSENSOR"/>
</dbReference>
<evidence type="ECO:0000256" key="5">
    <source>
        <dbReference type="ARBA" id="ARBA00022553"/>
    </source>
</evidence>
<evidence type="ECO:0000256" key="14">
    <source>
        <dbReference type="ARBA" id="ARBA00074306"/>
    </source>
</evidence>
<dbReference type="InterPro" id="IPR011006">
    <property type="entry name" value="CheY-like_superfamily"/>
</dbReference>
<evidence type="ECO:0000256" key="3">
    <source>
        <dbReference type="ARBA" id="ARBA00006402"/>
    </source>
</evidence>
<dbReference type="Gene3D" id="3.30.450.40">
    <property type="match status" value="1"/>
</dbReference>
<feature type="modified residue" description="4-aspartylphosphate" evidence="15">
    <location>
        <position position="1948"/>
    </location>
</feature>
<name>A0A6H1U2P5_9CYAN</name>
<evidence type="ECO:0000259" key="17">
    <source>
        <dbReference type="PROSITE" id="PS50011"/>
    </source>
</evidence>
<dbReference type="InterPro" id="IPR000700">
    <property type="entry name" value="PAS-assoc_C"/>
</dbReference>
<evidence type="ECO:0000256" key="10">
    <source>
        <dbReference type="ARBA" id="ARBA00022840"/>
    </source>
</evidence>
<dbReference type="SUPFAM" id="SSF56112">
    <property type="entry name" value="Protein kinase-like (PK-like)"/>
    <property type="match status" value="1"/>
</dbReference>
<evidence type="ECO:0000256" key="1">
    <source>
        <dbReference type="ARBA" id="ARBA00000085"/>
    </source>
</evidence>
<dbReference type="NCBIfam" id="TIGR00229">
    <property type="entry name" value="sensory_box"/>
    <property type="match status" value="1"/>
</dbReference>
<keyword evidence="11" id="KW-1133">Transmembrane helix</keyword>
<dbReference type="Gene3D" id="1.10.287.130">
    <property type="match status" value="1"/>
</dbReference>
<dbReference type="InterPro" id="IPR003661">
    <property type="entry name" value="HisK_dim/P_dom"/>
</dbReference>
<evidence type="ECO:0000256" key="11">
    <source>
        <dbReference type="ARBA" id="ARBA00022989"/>
    </source>
</evidence>
<keyword evidence="7" id="KW-0812">Transmembrane</keyword>
<dbReference type="InterPro" id="IPR027417">
    <property type="entry name" value="P-loop_NTPase"/>
</dbReference>
<dbReference type="PROSITE" id="PS50110">
    <property type="entry name" value="RESPONSE_REGULATORY"/>
    <property type="match status" value="1"/>
</dbReference>
<dbReference type="InterPro" id="IPR001789">
    <property type="entry name" value="Sig_transdc_resp-reg_receiver"/>
</dbReference>
<dbReference type="RefSeq" id="WP_168570452.1">
    <property type="nucleotide sequence ID" value="NZ_CP051167.1"/>
</dbReference>
<dbReference type="InterPro" id="IPR001610">
    <property type="entry name" value="PAC"/>
</dbReference>
<evidence type="ECO:0000259" key="20">
    <source>
        <dbReference type="PROSITE" id="PS50113"/>
    </source>
</evidence>
<dbReference type="SMART" id="SM00086">
    <property type="entry name" value="PAC"/>
    <property type="match status" value="2"/>
</dbReference>
<dbReference type="CDD" id="cd00082">
    <property type="entry name" value="HisKA"/>
    <property type="match status" value="1"/>
</dbReference>
<dbReference type="InterPro" id="IPR029016">
    <property type="entry name" value="GAF-like_dom_sf"/>
</dbReference>
<dbReference type="SUPFAM" id="SSF52172">
    <property type="entry name" value="CheY-like"/>
    <property type="match status" value="1"/>
</dbReference>
<dbReference type="SUPFAM" id="SSF55785">
    <property type="entry name" value="PYP-like sensor domain (PAS domain)"/>
    <property type="match status" value="1"/>
</dbReference>
<dbReference type="InterPro" id="IPR003594">
    <property type="entry name" value="HATPase_dom"/>
</dbReference>
<comment type="similarity">
    <text evidence="3">In the N-terminal section; belongs to the phytochrome family.</text>
</comment>
<protein>
    <recommendedName>
        <fullName evidence="14">Circadian input-output histidine kinase CikA</fullName>
        <ecNumber evidence="4">2.7.13.3</ecNumber>
    </recommendedName>
</protein>
<evidence type="ECO:0000313" key="21">
    <source>
        <dbReference type="EMBL" id="QIZ72303.1"/>
    </source>
</evidence>
<dbReference type="InterPro" id="IPR000719">
    <property type="entry name" value="Prot_kinase_dom"/>
</dbReference>
<dbReference type="SMART" id="SM00065">
    <property type="entry name" value="GAF"/>
    <property type="match status" value="1"/>
</dbReference>
<dbReference type="InterPro" id="IPR005467">
    <property type="entry name" value="His_kinase_dom"/>
</dbReference>
<dbReference type="GO" id="GO:0005524">
    <property type="term" value="F:ATP binding"/>
    <property type="evidence" value="ECO:0007669"/>
    <property type="project" value="UniProtKB-KW"/>
</dbReference>
<dbReference type="InterPro" id="IPR011009">
    <property type="entry name" value="Kinase-like_dom_sf"/>
</dbReference>
<dbReference type="FunFam" id="3.30.565.10:FF:000010">
    <property type="entry name" value="Sensor histidine kinase RcsC"/>
    <property type="match status" value="1"/>
</dbReference>
<evidence type="ECO:0000256" key="15">
    <source>
        <dbReference type="PROSITE-ProRule" id="PRU00169"/>
    </source>
</evidence>
<dbReference type="EC" id="2.7.13.3" evidence="4"/>
<keyword evidence="5 15" id="KW-0597">Phosphoprotein</keyword>
<dbReference type="Gene3D" id="3.30.565.10">
    <property type="entry name" value="Histidine kinase-like ATPase, C-terminal domain"/>
    <property type="match status" value="1"/>
</dbReference>
<keyword evidence="13" id="KW-0472">Membrane</keyword>
<dbReference type="Gene3D" id="3.40.50.300">
    <property type="entry name" value="P-loop containing nucleotide triphosphate hydrolases"/>
    <property type="match status" value="1"/>
</dbReference>
<evidence type="ECO:0000256" key="16">
    <source>
        <dbReference type="SAM" id="Coils"/>
    </source>
</evidence>
<dbReference type="FunFam" id="1.10.287.130:FF:000004">
    <property type="entry name" value="Ethylene receptor 1"/>
    <property type="match status" value="1"/>
</dbReference>
<feature type="domain" description="Protein kinase" evidence="17">
    <location>
        <begin position="6"/>
        <end position="262"/>
    </location>
</feature>
<proteinExistence type="inferred from homology"/>
<dbReference type="Pfam" id="PF00512">
    <property type="entry name" value="HisKA"/>
    <property type="match status" value="1"/>
</dbReference>
<organism evidence="21 22">
    <name type="scientific">Oxynema aestuarii AP17</name>
    <dbReference type="NCBI Taxonomy" id="2064643"/>
    <lineage>
        <taxon>Bacteria</taxon>
        <taxon>Bacillati</taxon>
        <taxon>Cyanobacteriota</taxon>
        <taxon>Cyanophyceae</taxon>
        <taxon>Oscillatoriophycideae</taxon>
        <taxon>Oscillatoriales</taxon>
        <taxon>Oscillatoriaceae</taxon>
        <taxon>Oxynema</taxon>
        <taxon>Oxynema aestuarii</taxon>
    </lineage>
</organism>
<dbReference type="SUPFAM" id="SSF55874">
    <property type="entry name" value="ATPase domain of HSP90 chaperone/DNA topoisomerase II/histidine kinase"/>
    <property type="match status" value="1"/>
</dbReference>
<comment type="subcellular location">
    <subcellularLocation>
        <location evidence="2">Membrane</location>
    </subcellularLocation>
</comment>
<dbReference type="Pfam" id="PF00069">
    <property type="entry name" value="Pkinase"/>
    <property type="match status" value="1"/>
</dbReference>
<keyword evidence="22" id="KW-1185">Reference proteome</keyword>
<dbReference type="InterPro" id="IPR004358">
    <property type="entry name" value="Sig_transdc_His_kin-like_C"/>
</dbReference>
<evidence type="ECO:0000256" key="9">
    <source>
        <dbReference type="ARBA" id="ARBA00022777"/>
    </source>
</evidence>
<dbReference type="CDD" id="cd14014">
    <property type="entry name" value="STKc_PknB_like"/>
    <property type="match status" value="1"/>
</dbReference>
<comment type="catalytic activity">
    <reaction evidence="1">
        <text>ATP + protein L-histidine = ADP + protein N-phospho-L-histidine.</text>
        <dbReference type="EC" id="2.7.13.3"/>
    </reaction>
</comment>
<gene>
    <name evidence="21" type="ORF">HCG48_18405</name>
</gene>
<dbReference type="SMART" id="SM00388">
    <property type="entry name" value="HisKA"/>
    <property type="match status" value="1"/>
</dbReference>
<feature type="domain" description="Response regulatory" evidence="19">
    <location>
        <begin position="1899"/>
        <end position="2015"/>
    </location>
</feature>
<dbReference type="GO" id="GO:0000155">
    <property type="term" value="F:phosphorelay sensor kinase activity"/>
    <property type="evidence" value="ECO:0007669"/>
    <property type="project" value="InterPro"/>
</dbReference>
<dbReference type="PANTHER" id="PTHR43642:SF1">
    <property type="entry name" value="HYBRID SIGNAL TRANSDUCTION HISTIDINE KINASE G"/>
    <property type="match status" value="1"/>
</dbReference>
<dbReference type="PROSITE" id="PS50113">
    <property type="entry name" value="PAC"/>
    <property type="match status" value="1"/>
</dbReference>
<dbReference type="KEGG" id="oxy:HCG48_18405"/>
<dbReference type="PROSITE" id="PS50109">
    <property type="entry name" value="HIS_KIN"/>
    <property type="match status" value="1"/>
</dbReference>
<dbReference type="InterPro" id="IPR000014">
    <property type="entry name" value="PAS"/>
</dbReference>
<evidence type="ECO:0000313" key="22">
    <source>
        <dbReference type="Proteomes" id="UP000500857"/>
    </source>
</evidence>
<dbReference type="Pfam" id="PF08448">
    <property type="entry name" value="PAS_4"/>
    <property type="match status" value="1"/>
</dbReference>
<keyword evidence="8" id="KW-0547">Nucleotide-binding</keyword>
<keyword evidence="6" id="KW-0808">Transferase</keyword>
<dbReference type="SMART" id="SM00387">
    <property type="entry name" value="HATPase_c"/>
    <property type="match status" value="1"/>
</dbReference>
<dbReference type="Gene3D" id="3.30.450.20">
    <property type="entry name" value="PAS domain"/>
    <property type="match status" value="1"/>
</dbReference>
<feature type="domain" description="Histidine kinase" evidence="18">
    <location>
        <begin position="1646"/>
        <end position="1873"/>
    </location>
</feature>
<evidence type="ECO:0000256" key="8">
    <source>
        <dbReference type="ARBA" id="ARBA00022741"/>
    </source>
</evidence>
<dbReference type="InterPro" id="IPR036097">
    <property type="entry name" value="HisK_dim/P_sf"/>
</dbReference>
<evidence type="ECO:0000256" key="6">
    <source>
        <dbReference type="ARBA" id="ARBA00022679"/>
    </source>
</evidence>
<dbReference type="SMART" id="SM00448">
    <property type="entry name" value="REC"/>
    <property type="match status" value="1"/>
</dbReference>
<dbReference type="InterPro" id="IPR035965">
    <property type="entry name" value="PAS-like_dom_sf"/>
</dbReference>
<dbReference type="InterPro" id="IPR053159">
    <property type="entry name" value="Hybrid_Histidine_Kinase"/>
</dbReference>
<dbReference type="EMBL" id="CP051167">
    <property type="protein sequence ID" value="QIZ72303.1"/>
    <property type="molecule type" value="Genomic_DNA"/>
</dbReference>
<keyword evidence="16" id="KW-0175">Coiled coil</keyword>
<dbReference type="Proteomes" id="UP000500857">
    <property type="component" value="Chromosome"/>
</dbReference>
<evidence type="ECO:0000256" key="7">
    <source>
        <dbReference type="ARBA" id="ARBA00022692"/>
    </source>
</evidence>
<feature type="coiled-coil region" evidence="16">
    <location>
        <begin position="1601"/>
        <end position="1639"/>
    </location>
</feature>